<feature type="transmembrane region" description="Helical" evidence="1">
    <location>
        <begin position="81"/>
        <end position="102"/>
    </location>
</feature>
<feature type="domain" description="DUF1648" evidence="2">
    <location>
        <begin position="147"/>
        <end position="193"/>
    </location>
</feature>
<reference evidence="4 5" key="1">
    <citation type="submission" date="2023-06" db="EMBL/GenBank/DDBJ databases">
        <title>Sporosarcina sp. nov., isolated from Korean traditional fermented seafood 'Jeotgal'.</title>
        <authorList>
            <person name="Yang A.I."/>
            <person name="Shin N.-R."/>
        </authorList>
    </citation>
    <scope>NUCLEOTIDE SEQUENCE [LARGE SCALE GENOMIC DNA]</scope>
    <source>
        <strain evidence="4 5">KCTC43456</strain>
    </source>
</reference>
<dbReference type="PIRSF" id="PIRSF032908">
    <property type="entry name" value="UCP032908"/>
    <property type="match status" value="1"/>
</dbReference>
<proteinExistence type="predicted"/>
<feature type="transmembrane region" description="Helical" evidence="1">
    <location>
        <begin position="50"/>
        <end position="69"/>
    </location>
</feature>
<feature type="transmembrane region" description="Helical" evidence="1">
    <location>
        <begin position="139"/>
        <end position="157"/>
    </location>
</feature>
<dbReference type="Pfam" id="PF19124">
    <property type="entry name" value="DUF5808"/>
    <property type="match status" value="1"/>
</dbReference>
<feature type="transmembrane region" description="Helical" evidence="1">
    <location>
        <begin position="6"/>
        <end position="24"/>
    </location>
</feature>
<keyword evidence="5" id="KW-1185">Reference proteome</keyword>
<dbReference type="PANTHER" id="PTHR37810">
    <property type="entry name" value="IMMUNITY PROTEIN SDPI"/>
    <property type="match status" value="1"/>
</dbReference>
<feature type="transmembrane region" description="Helical" evidence="1">
    <location>
        <begin position="266"/>
        <end position="287"/>
    </location>
</feature>
<protein>
    <submittedName>
        <fullName evidence="4">DUF5808 domain-containing protein</fullName>
    </submittedName>
</protein>
<dbReference type="Pfam" id="PF07853">
    <property type="entry name" value="DUF1648"/>
    <property type="match status" value="1"/>
</dbReference>
<organism evidence="4 5">
    <name type="scientific">Sporosarcina thermotolerans</name>
    <dbReference type="NCBI Taxonomy" id="633404"/>
    <lineage>
        <taxon>Bacteria</taxon>
        <taxon>Bacillati</taxon>
        <taxon>Bacillota</taxon>
        <taxon>Bacilli</taxon>
        <taxon>Bacillales</taxon>
        <taxon>Caryophanaceae</taxon>
        <taxon>Sporosarcina</taxon>
    </lineage>
</organism>
<evidence type="ECO:0000259" key="3">
    <source>
        <dbReference type="Pfam" id="PF19124"/>
    </source>
</evidence>
<feature type="domain" description="DUF5808" evidence="3">
    <location>
        <begin position="326"/>
        <end position="351"/>
    </location>
</feature>
<dbReference type="EMBL" id="JAUBDJ010000013">
    <property type="protein sequence ID" value="MDW0118432.1"/>
    <property type="molecule type" value="Genomic_DNA"/>
</dbReference>
<keyword evidence="1" id="KW-0812">Transmembrane</keyword>
<dbReference type="InterPro" id="IPR043831">
    <property type="entry name" value="DUF5808"/>
</dbReference>
<sequence length="368" mass="41518">MIVSIFLAIIIFLTLIQAAIPRLLKKTIVFGVTIPELYVEDEKLSSYKKIYSTITLLVGLLGILLLAFWGFGSQLREETFVIIGLIIQFSILITSMILYLYFHIQTTKRKREMKWGENLKKVRVADLASRSNDEMLPSFIFALPMAITIGLIVYTVSQYSAMPDMIPTHWGPNGQPDAFSEKSPFSVIALLLILLVVQGMMVAINTFTKKSGVKLNAARRNSSRIQQLSFRKYTSWFMFLTTVLLTILFGFLQLTTIHGEFAGSMMMMVLPLGFFLIILLATAFYAFKVGQGGSRIKTEVIDEETPGITDLDDDQYWKAGVFYVNKNDPSIFVEKRFGVGWTINFGNPIGYLVMIGPLLIIFVISFLL</sequence>
<evidence type="ECO:0000259" key="2">
    <source>
        <dbReference type="Pfam" id="PF07853"/>
    </source>
</evidence>
<feature type="transmembrane region" description="Helical" evidence="1">
    <location>
        <begin position="349"/>
        <end position="367"/>
    </location>
</feature>
<comment type="caution">
    <text evidence="4">The sequence shown here is derived from an EMBL/GenBank/DDBJ whole genome shotgun (WGS) entry which is preliminary data.</text>
</comment>
<dbReference type="InterPro" id="IPR014574">
    <property type="entry name" value="UCP032908"/>
</dbReference>
<name>A0AAW9AB68_9BACL</name>
<evidence type="ECO:0000256" key="1">
    <source>
        <dbReference type="SAM" id="Phobius"/>
    </source>
</evidence>
<evidence type="ECO:0000313" key="5">
    <source>
        <dbReference type="Proteomes" id="UP001271648"/>
    </source>
</evidence>
<evidence type="ECO:0000313" key="4">
    <source>
        <dbReference type="EMBL" id="MDW0118432.1"/>
    </source>
</evidence>
<feature type="transmembrane region" description="Helical" evidence="1">
    <location>
        <begin position="185"/>
        <end position="204"/>
    </location>
</feature>
<dbReference type="GO" id="GO:0009636">
    <property type="term" value="P:response to toxic substance"/>
    <property type="evidence" value="ECO:0007669"/>
    <property type="project" value="TreeGrafter"/>
</dbReference>
<feature type="transmembrane region" description="Helical" evidence="1">
    <location>
        <begin position="233"/>
        <end position="254"/>
    </location>
</feature>
<dbReference type="InterPro" id="IPR012867">
    <property type="entry name" value="DUF1648"/>
</dbReference>
<dbReference type="PANTHER" id="PTHR37810:SF9">
    <property type="entry name" value="MEMBRANE PROTEIN"/>
    <property type="match status" value="1"/>
</dbReference>
<gene>
    <name evidence="4" type="ORF">QTL97_15995</name>
</gene>
<keyword evidence="1" id="KW-1133">Transmembrane helix</keyword>
<accession>A0AAW9AB68</accession>
<dbReference type="Proteomes" id="UP001271648">
    <property type="component" value="Unassembled WGS sequence"/>
</dbReference>
<dbReference type="RefSeq" id="WP_317941242.1">
    <property type="nucleotide sequence ID" value="NZ_JAUBDJ010000013.1"/>
</dbReference>
<dbReference type="AlphaFoldDB" id="A0AAW9AB68"/>
<keyword evidence="1" id="KW-0472">Membrane</keyword>